<dbReference type="PANTHER" id="PTHR43386">
    <property type="entry name" value="OLIGOPEPTIDE TRANSPORT SYSTEM PERMEASE PROTEIN APPC"/>
    <property type="match status" value="1"/>
</dbReference>
<dbReference type="GO" id="GO:0015833">
    <property type="term" value="P:peptide transport"/>
    <property type="evidence" value="ECO:0007669"/>
    <property type="project" value="UniProtKB-KW"/>
</dbReference>
<dbReference type="InterPro" id="IPR050366">
    <property type="entry name" value="BP-dependent_transpt_permease"/>
</dbReference>
<dbReference type="Pfam" id="PF12911">
    <property type="entry name" value="OppC_N"/>
    <property type="match status" value="1"/>
</dbReference>
<dbReference type="GO" id="GO:0005886">
    <property type="term" value="C:plasma membrane"/>
    <property type="evidence" value="ECO:0007669"/>
    <property type="project" value="UniProtKB-SubCell"/>
</dbReference>
<evidence type="ECO:0000313" key="12">
    <source>
        <dbReference type="EMBL" id="NEW05259.1"/>
    </source>
</evidence>
<dbReference type="InterPro" id="IPR025966">
    <property type="entry name" value="OppC_N"/>
</dbReference>
<evidence type="ECO:0000256" key="8">
    <source>
        <dbReference type="ARBA" id="ARBA00023136"/>
    </source>
</evidence>
<dbReference type="InterPro" id="IPR035906">
    <property type="entry name" value="MetI-like_sf"/>
</dbReference>
<evidence type="ECO:0000256" key="6">
    <source>
        <dbReference type="ARBA" id="ARBA00022927"/>
    </source>
</evidence>
<keyword evidence="6" id="KW-0653">Protein transport</keyword>
<dbReference type="CDD" id="cd06261">
    <property type="entry name" value="TM_PBP2"/>
    <property type="match status" value="1"/>
</dbReference>
<comment type="caution">
    <text evidence="12">The sequence shown here is derived from an EMBL/GenBank/DDBJ whole genome shotgun (WGS) entry which is preliminary data.</text>
</comment>
<keyword evidence="4 10" id="KW-0812">Transmembrane</keyword>
<dbReference type="Gene3D" id="1.10.3720.10">
    <property type="entry name" value="MetI-like"/>
    <property type="match status" value="1"/>
</dbReference>
<evidence type="ECO:0000256" key="4">
    <source>
        <dbReference type="ARBA" id="ARBA00022692"/>
    </source>
</evidence>
<feature type="domain" description="ABC transmembrane type-1" evidence="11">
    <location>
        <begin position="108"/>
        <end position="297"/>
    </location>
</feature>
<keyword evidence="5" id="KW-0571">Peptide transport</keyword>
<evidence type="ECO:0000256" key="9">
    <source>
        <dbReference type="ARBA" id="ARBA00024202"/>
    </source>
</evidence>
<evidence type="ECO:0000256" key="2">
    <source>
        <dbReference type="ARBA" id="ARBA00022448"/>
    </source>
</evidence>
<dbReference type="GO" id="GO:0055085">
    <property type="term" value="P:transmembrane transport"/>
    <property type="evidence" value="ECO:0007669"/>
    <property type="project" value="InterPro"/>
</dbReference>
<gene>
    <name evidence="12" type="ORF">GK047_04390</name>
</gene>
<dbReference type="EMBL" id="JAAIKC010000001">
    <property type="protein sequence ID" value="NEW05259.1"/>
    <property type="molecule type" value="Genomic_DNA"/>
</dbReference>
<reference evidence="12" key="1">
    <citation type="submission" date="2020-02" db="EMBL/GenBank/DDBJ databases">
        <authorList>
            <person name="Shen X.-R."/>
            <person name="Zhang Y.-X."/>
        </authorList>
    </citation>
    <scope>NUCLEOTIDE SEQUENCE</scope>
    <source>
        <strain evidence="12">SYP-B3998</strain>
    </source>
</reference>
<evidence type="ECO:0000256" key="5">
    <source>
        <dbReference type="ARBA" id="ARBA00022856"/>
    </source>
</evidence>
<keyword evidence="8 10" id="KW-0472">Membrane</keyword>
<comment type="subcellular location">
    <subcellularLocation>
        <location evidence="1 10">Cell membrane</location>
        <topology evidence="1 10">Multi-pass membrane protein</topology>
    </subcellularLocation>
</comment>
<feature type="transmembrane region" description="Helical" evidence="10">
    <location>
        <begin position="156"/>
        <end position="180"/>
    </location>
</feature>
<keyword evidence="7 10" id="KW-1133">Transmembrane helix</keyword>
<dbReference type="AlphaFoldDB" id="A0A6G3ZUJ1"/>
<evidence type="ECO:0000256" key="7">
    <source>
        <dbReference type="ARBA" id="ARBA00022989"/>
    </source>
</evidence>
<dbReference type="Pfam" id="PF00528">
    <property type="entry name" value="BPD_transp_1"/>
    <property type="match status" value="1"/>
</dbReference>
<dbReference type="PROSITE" id="PS50928">
    <property type="entry name" value="ABC_TM1"/>
    <property type="match status" value="1"/>
</dbReference>
<dbReference type="RefSeq" id="WP_163943639.1">
    <property type="nucleotide sequence ID" value="NZ_JAAIKC010000001.1"/>
</dbReference>
<dbReference type="InterPro" id="IPR000515">
    <property type="entry name" value="MetI-like"/>
</dbReference>
<keyword evidence="2 10" id="KW-0813">Transport</keyword>
<evidence type="ECO:0000259" key="11">
    <source>
        <dbReference type="PROSITE" id="PS50928"/>
    </source>
</evidence>
<accession>A0A6G3ZUJ1</accession>
<feature type="transmembrane region" description="Helical" evidence="10">
    <location>
        <begin position="225"/>
        <end position="254"/>
    </location>
</feature>
<dbReference type="GO" id="GO:0015031">
    <property type="term" value="P:protein transport"/>
    <property type="evidence" value="ECO:0007669"/>
    <property type="project" value="UniProtKB-KW"/>
</dbReference>
<sequence>MQTTSHNNENNNKFAPVSRASLTSERIVRPSLNYWQDAWRRLKKNRLAMTGLIILVALIVLAILVPFISSYDYQTQDLKIKNQSPTGAHWFGTDDFGRDLWTRVWWGTRISLFIGITAALIDLVIGVIYGGISAYYGGRVDEVMQRTIEIVYSVPYLLIAILLIMVIGPGIPTIILAYSITGWVPMARLVRGQMLTLKEQEFVLASRTLGSSAMRIILRSLIPNALGIIIVQITFVVPSAIFTEAFLSFIGLGIRPPLASLGNLLSDGANYIRLYPHRLIFPTVIFSLILLSFNLLGDGLRDALDPKMRK</sequence>
<comment type="similarity">
    <text evidence="9">Belongs to the binding-protein-dependent transport system permease family. OppBC subfamily.</text>
</comment>
<dbReference type="SUPFAM" id="SSF161098">
    <property type="entry name" value="MetI-like"/>
    <property type="match status" value="1"/>
</dbReference>
<organism evidence="12">
    <name type="scientific">Paenibacillus sp. SYP-B3998</name>
    <dbReference type="NCBI Taxonomy" id="2678564"/>
    <lineage>
        <taxon>Bacteria</taxon>
        <taxon>Bacillati</taxon>
        <taxon>Bacillota</taxon>
        <taxon>Bacilli</taxon>
        <taxon>Bacillales</taxon>
        <taxon>Paenibacillaceae</taxon>
        <taxon>Paenibacillus</taxon>
    </lineage>
</organism>
<evidence type="ECO:0000256" key="3">
    <source>
        <dbReference type="ARBA" id="ARBA00022475"/>
    </source>
</evidence>
<evidence type="ECO:0000256" key="10">
    <source>
        <dbReference type="RuleBase" id="RU363032"/>
    </source>
</evidence>
<feature type="transmembrane region" description="Helical" evidence="10">
    <location>
        <begin position="279"/>
        <end position="300"/>
    </location>
</feature>
<proteinExistence type="inferred from homology"/>
<name>A0A6G3ZUJ1_9BACL</name>
<evidence type="ECO:0000256" key="1">
    <source>
        <dbReference type="ARBA" id="ARBA00004651"/>
    </source>
</evidence>
<keyword evidence="3" id="KW-1003">Cell membrane</keyword>
<dbReference type="PANTHER" id="PTHR43386:SF24">
    <property type="entry name" value="OLIGOPEPTIDE TRANSPORT SYSTEM PERMEASE PROTEIN AMID"/>
    <property type="match status" value="1"/>
</dbReference>
<feature type="transmembrane region" description="Helical" evidence="10">
    <location>
        <begin position="47"/>
        <end position="68"/>
    </location>
</feature>
<feature type="transmembrane region" description="Helical" evidence="10">
    <location>
        <begin position="110"/>
        <end position="136"/>
    </location>
</feature>
<protein>
    <submittedName>
        <fullName evidence="12">ABC transporter permease</fullName>
    </submittedName>
</protein>